<proteinExistence type="predicted"/>
<reference evidence="2" key="1">
    <citation type="submission" date="2022-03" db="EMBL/GenBank/DDBJ databases">
        <authorList>
            <person name="Martin H S."/>
        </authorList>
    </citation>
    <scope>NUCLEOTIDE SEQUENCE</scope>
</reference>
<sequence length="134" mass="14484">MRLCSLELSLIQVRRRSAIRGAHDAAVRSPVRGAGSGAHPWSRRARYLQNNVGLTCARRRESAGGKTRSRRQSRPESASGRAPNASHASALACDERRARRGVTFSESTANGDTAATEVHCQKVGDPPERSSPTH</sequence>
<accession>A0ABN8ITT4</accession>
<protein>
    <submittedName>
        <fullName evidence="2">Uncharacterized protein</fullName>
    </submittedName>
</protein>
<dbReference type="Proteomes" id="UP000837857">
    <property type="component" value="Chromosome 3"/>
</dbReference>
<dbReference type="EMBL" id="OW152815">
    <property type="protein sequence ID" value="CAH2063490.1"/>
    <property type="molecule type" value="Genomic_DNA"/>
</dbReference>
<feature type="compositionally biased region" description="Basic and acidic residues" evidence="1">
    <location>
        <begin position="119"/>
        <end position="128"/>
    </location>
</feature>
<evidence type="ECO:0000313" key="2">
    <source>
        <dbReference type="EMBL" id="CAH2063490.1"/>
    </source>
</evidence>
<feature type="region of interest" description="Disordered" evidence="1">
    <location>
        <begin position="52"/>
        <end position="134"/>
    </location>
</feature>
<name>A0ABN8ITT4_9NEOP</name>
<evidence type="ECO:0000256" key="1">
    <source>
        <dbReference type="SAM" id="MobiDB-lite"/>
    </source>
</evidence>
<gene>
    <name evidence="2" type="ORF">IPOD504_LOCUS12542</name>
</gene>
<feature type="non-terminal residue" evidence="2">
    <location>
        <position position="134"/>
    </location>
</feature>
<organism evidence="2 3">
    <name type="scientific">Iphiclides podalirius</name>
    <name type="common">scarce swallowtail</name>
    <dbReference type="NCBI Taxonomy" id="110791"/>
    <lineage>
        <taxon>Eukaryota</taxon>
        <taxon>Metazoa</taxon>
        <taxon>Ecdysozoa</taxon>
        <taxon>Arthropoda</taxon>
        <taxon>Hexapoda</taxon>
        <taxon>Insecta</taxon>
        <taxon>Pterygota</taxon>
        <taxon>Neoptera</taxon>
        <taxon>Endopterygota</taxon>
        <taxon>Lepidoptera</taxon>
        <taxon>Glossata</taxon>
        <taxon>Ditrysia</taxon>
        <taxon>Papilionoidea</taxon>
        <taxon>Papilionidae</taxon>
        <taxon>Papilioninae</taxon>
        <taxon>Iphiclides</taxon>
    </lineage>
</organism>
<evidence type="ECO:0000313" key="3">
    <source>
        <dbReference type="Proteomes" id="UP000837857"/>
    </source>
</evidence>
<keyword evidence="3" id="KW-1185">Reference proteome</keyword>
<feature type="compositionally biased region" description="Polar residues" evidence="1">
    <location>
        <begin position="104"/>
        <end position="113"/>
    </location>
</feature>